<evidence type="ECO:0000313" key="2">
    <source>
        <dbReference type="Proteomes" id="UP000887013"/>
    </source>
</evidence>
<dbReference type="EMBL" id="BMAW01005643">
    <property type="protein sequence ID" value="GFS95221.1"/>
    <property type="molecule type" value="Genomic_DNA"/>
</dbReference>
<organism evidence="1 2">
    <name type="scientific">Nephila pilipes</name>
    <name type="common">Giant wood spider</name>
    <name type="synonym">Nephila maculata</name>
    <dbReference type="NCBI Taxonomy" id="299642"/>
    <lineage>
        <taxon>Eukaryota</taxon>
        <taxon>Metazoa</taxon>
        <taxon>Ecdysozoa</taxon>
        <taxon>Arthropoda</taxon>
        <taxon>Chelicerata</taxon>
        <taxon>Arachnida</taxon>
        <taxon>Araneae</taxon>
        <taxon>Araneomorphae</taxon>
        <taxon>Entelegynae</taxon>
        <taxon>Araneoidea</taxon>
        <taxon>Nephilidae</taxon>
        <taxon>Nephila</taxon>
    </lineage>
</organism>
<proteinExistence type="predicted"/>
<reference evidence="1" key="1">
    <citation type="submission" date="2020-08" db="EMBL/GenBank/DDBJ databases">
        <title>Multicomponent nature underlies the extraordinary mechanical properties of spider dragline silk.</title>
        <authorList>
            <person name="Kono N."/>
            <person name="Nakamura H."/>
            <person name="Mori M."/>
            <person name="Yoshida Y."/>
            <person name="Ohtoshi R."/>
            <person name="Malay A.D."/>
            <person name="Moran D.A.P."/>
            <person name="Tomita M."/>
            <person name="Numata K."/>
            <person name="Arakawa K."/>
        </authorList>
    </citation>
    <scope>NUCLEOTIDE SEQUENCE</scope>
</reference>
<dbReference type="Proteomes" id="UP000887013">
    <property type="component" value="Unassembled WGS sequence"/>
</dbReference>
<dbReference type="OrthoDB" id="8195432at2759"/>
<comment type="caution">
    <text evidence="1">The sequence shown here is derived from an EMBL/GenBank/DDBJ whole genome shotgun (WGS) entry which is preliminary data.</text>
</comment>
<protein>
    <submittedName>
        <fullName evidence="1">Uncharacterized protein</fullName>
    </submittedName>
</protein>
<keyword evidence="2" id="KW-1185">Reference proteome</keyword>
<name>A0A8X6N5N9_NEPPI</name>
<gene>
    <name evidence="1" type="ORF">NPIL_392971</name>
</gene>
<dbReference type="AlphaFoldDB" id="A0A8X6N5N9"/>
<sequence>MKRNFFVDSKGGSALPQLRVFLDIHAVSHSFRLLASEDPVTSGVAYASLQSAVRKKILRDPPSGECADFLNGKNVDEFARESGNLSTQWSRSRHSADHLSKYLKFEWVWNKELGCFYLNLFRSLNPVCLAPSTAGLVTRLFRDDLESNYFKQLSDLVDQGKTVEVFSEHPASNHFHLASDYMSCCDWNFIHRTHLGCLQLNATMNFSNRNPR</sequence>
<accession>A0A8X6N5N9</accession>
<evidence type="ECO:0000313" key="1">
    <source>
        <dbReference type="EMBL" id="GFS95221.1"/>
    </source>
</evidence>